<feature type="transmembrane region" description="Helical" evidence="5">
    <location>
        <begin position="12"/>
        <end position="36"/>
    </location>
</feature>
<organism evidence="7 8">
    <name type="scientific">Nocardia albiluteola</name>
    <dbReference type="NCBI Taxonomy" id="2842303"/>
    <lineage>
        <taxon>Bacteria</taxon>
        <taxon>Bacillati</taxon>
        <taxon>Actinomycetota</taxon>
        <taxon>Actinomycetes</taxon>
        <taxon>Mycobacteriales</taxon>
        <taxon>Nocardiaceae</taxon>
        <taxon>Nocardia</taxon>
    </lineage>
</organism>
<feature type="transmembrane region" description="Helical" evidence="5">
    <location>
        <begin position="386"/>
        <end position="404"/>
    </location>
</feature>
<feature type="transmembrane region" description="Helical" evidence="5">
    <location>
        <begin position="277"/>
        <end position="306"/>
    </location>
</feature>
<dbReference type="Proteomes" id="UP000733379">
    <property type="component" value="Unassembled WGS sequence"/>
</dbReference>
<sequence>MDTSAPHLTRTLTLGPVVLFGLAYMAPMIVLGTFGVLDEDSGGVVPTAYLLALVAMLFTAISYGRLSAAFPVAGSAYTYTRRTIDSRVGFLVGWAVLLDYFFIPMVIWLIGAAYLNGQFPSVPAWVWILLFIVLTTVLNVLGIKVAANVNLLLMAMQVLVLVFFVLLSFGHMSNAGGFGAIFSAHPFWHGGTSVSKVAAGAAVAAYSFLGFDAITTLTEETTDARRTIPRAIVLVTVIGGVIFVIASYATQLVAPGVHVASADTAASDIAKVIGGRLFGAIFLAGLVVTQFASGIAAQASASRLLYAMGRDGVLPRRVFGFVHRGFHTPVFNIGAVGVVGIIAVWLNVSESTGFINFGAFTAFTFVNLCVIAMAIRNRTLGSVRGVLLGLVAPLIGAGVDVWLLTNLDRIAIVLGLSWLGVGIVYLVVLTRGFRVAPPEVSPVAKDAALETEESLP</sequence>
<evidence type="ECO:0000313" key="7">
    <source>
        <dbReference type="EMBL" id="MBU3065789.1"/>
    </source>
</evidence>
<keyword evidence="8" id="KW-1185">Reference proteome</keyword>
<dbReference type="EMBL" id="JAHKNI010000012">
    <property type="protein sequence ID" value="MBU3065789.1"/>
    <property type="molecule type" value="Genomic_DNA"/>
</dbReference>
<name>A0ABS6B9D3_9NOCA</name>
<comment type="subcellular location">
    <subcellularLocation>
        <location evidence="1">Membrane</location>
        <topology evidence="1">Multi-pass membrane protein</topology>
    </subcellularLocation>
</comment>
<dbReference type="PANTHER" id="PTHR42770:SF8">
    <property type="entry name" value="PUTRESCINE IMPORTER PUUP"/>
    <property type="match status" value="1"/>
</dbReference>
<feature type="transmembrane region" description="Helical" evidence="5">
    <location>
        <begin position="326"/>
        <end position="348"/>
    </location>
</feature>
<dbReference type="PIRSF" id="PIRSF006060">
    <property type="entry name" value="AA_transporter"/>
    <property type="match status" value="1"/>
</dbReference>
<keyword evidence="4 5" id="KW-0472">Membrane</keyword>
<feature type="transmembrane region" description="Helical" evidence="5">
    <location>
        <begin position="354"/>
        <end position="374"/>
    </location>
</feature>
<proteinExistence type="predicted"/>
<feature type="transmembrane region" description="Helical" evidence="5">
    <location>
        <begin position="122"/>
        <end position="142"/>
    </location>
</feature>
<feature type="transmembrane region" description="Helical" evidence="5">
    <location>
        <begin position="88"/>
        <end position="110"/>
    </location>
</feature>
<evidence type="ECO:0000256" key="5">
    <source>
        <dbReference type="SAM" id="Phobius"/>
    </source>
</evidence>
<dbReference type="InterPro" id="IPR004841">
    <property type="entry name" value="AA-permease/SLC12A_dom"/>
</dbReference>
<dbReference type="InterPro" id="IPR050367">
    <property type="entry name" value="APC_superfamily"/>
</dbReference>
<evidence type="ECO:0000256" key="3">
    <source>
        <dbReference type="ARBA" id="ARBA00022989"/>
    </source>
</evidence>
<protein>
    <submittedName>
        <fullName evidence="7">APC family permease</fullName>
    </submittedName>
</protein>
<dbReference type="Pfam" id="PF00324">
    <property type="entry name" value="AA_permease"/>
    <property type="match status" value="1"/>
</dbReference>
<evidence type="ECO:0000256" key="4">
    <source>
        <dbReference type="ARBA" id="ARBA00023136"/>
    </source>
</evidence>
<dbReference type="Gene3D" id="1.20.1740.10">
    <property type="entry name" value="Amino acid/polyamine transporter I"/>
    <property type="match status" value="1"/>
</dbReference>
<evidence type="ECO:0000313" key="8">
    <source>
        <dbReference type="Proteomes" id="UP000733379"/>
    </source>
</evidence>
<evidence type="ECO:0000259" key="6">
    <source>
        <dbReference type="Pfam" id="PF00324"/>
    </source>
</evidence>
<feature type="domain" description="Amino acid permease/ SLC12A" evidence="6">
    <location>
        <begin position="27"/>
        <end position="364"/>
    </location>
</feature>
<keyword evidence="3 5" id="KW-1133">Transmembrane helix</keyword>
<dbReference type="PANTHER" id="PTHR42770">
    <property type="entry name" value="AMINO ACID TRANSPORTER-RELATED"/>
    <property type="match status" value="1"/>
</dbReference>
<feature type="transmembrane region" description="Helical" evidence="5">
    <location>
        <begin position="48"/>
        <end position="68"/>
    </location>
</feature>
<reference evidence="7 8" key="1">
    <citation type="submission" date="2021-06" db="EMBL/GenBank/DDBJ databases">
        <title>Actinomycetes sequencing.</title>
        <authorList>
            <person name="Shan Q."/>
        </authorList>
    </citation>
    <scope>NUCLEOTIDE SEQUENCE [LARGE SCALE GENOMIC DNA]</scope>
    <source>
        <strain evidence="7 8">NEAU-G5</strain>
    </source>
</reference>
<evidence type="ECO:0000256" key="1">
    <source>
        <dbReference type="ARBA" id="ARBA00004141"/>
    </source>
</evidence>
<keyword evidence="2 5" id="KW-0812">Transmembrane</keyword>
<gene>
    <name evidence="7" type="ORF">KO481_30225</name>
</gene>
<comment type="caution">
    <text evidence="7">The sequence shown here is derived from an EMBL/GenBank/DDBJ whole genome shotgun (WGS) entry which is preliminary data.</text>
</comment>
<feature type="transmembrane region" description="Helical" evidence="5">
    <location>
        <begin position="197"/>
        <end position="218"/>
    </location>
</feature>
<evidence type="ECO:0000256" key="2">
    <source>
        <dbReference type="ARBA" id="ARBA00022692"/>
    </source>
</evidence>
<feature type="transmembrane region" description="Helical" evidence="5">
    <location>
        <begin position="230"/>
        <end position="249"/>
    </location>
</feature>
<accession>A0ABS6B9D3</accession>
<feature type="transmembrane region" description="Helical" evidence="5">
    <location>
        <begin position="410"/>
        <end position="429"/>
    </location>
</feature>
<dbReference type="RefSeq" id="WP_215921808.1">
    <property type="nucleotide sequence ID" value="NZ_JAHKNI010000012.1"/>
</dbReference>